<keyword evidence="1" id="KW-0812">Transmembrane</keyword>
<name>A0AAE3T9J0_9RHOB</name>
<feature type="transmembrane region" description="Helical" evidence="1">
    <location>
        <begin position="93"/>
        <end position="119"/>
    </location>
</feature>
<gene>
    <name evidence="2" type="ORF">P1J78_10060</name>
</gene>
<dbReference type="GO" id="GO:0016020">
    <property type="term" value="C:membrane"/>
    <property type="evidence" value="ECO:0007669"/>
    <property type="project" value="InterPro"/>
</dbReference>
<proteinExistence type="predicted"/>
<keyword evidence="1" id="KW-1133">Transmembrane helix</keyword>
<dbReference type="Proteomes" id="UP001220964">
    <property type="component" value="Unassembled WGS sequence"/>
</dbReference>
<dbReference type="AlphaFoldDB" id="A0AAE3T9J0"/>
<evidence type="ECO:0000256" key="1">
    <source>
        <dbReference type="SAM" id="Phobius"/>
    </source>
</evidence>
<dbReference type="EMBL" id="JARGYC010000021">
    <property type="protein sequence ID" value="MDF0601074.1"/>
    <property type="molecule type" value="Genomic_DNA"/>
</dbReference>
<keyword evidence="1" id="KW-0472">Membrane</keyword>
<accession>A0AAE3T9J0</accession>
<reference evidence="2" key="1">
    <citation type="submission" date="2023-03" db="EMBL/GenBank/DDBJ databases">
        <title>Multiphase analysis and comparison of six strains from genera Psychromarinibacter, Lutimaribacter, and Maritimibacter, including a novel species: Psychromarinibacter sediminicola sp. nov.</title>
        <authorList>
            <person name="Wang Y.-H."/>
            <person name="Ye M.-Q."/>
            <person name="Du Z.-J."/>
        </authorList>
    </citation>
    <scope>NUCLEOTIDE SEQUENCE</scope>
    <source>
        <strain evidence="2">C21-152</strain>
    </source>
</reference>
<dbReference type="InterPro" id="IPR034804">
    <property type="entry name" value="SQR/QFR_C/D"/>
</dbReference>
<dbReference type="SUPFAM" id="SSF81343">
    <property type="entry name" value="Fumarate reductase respiratory complex transmembrane subunits"/>
    <property type="match status" value="1"/>
</dbReference>
<dbReference type="RefSeq" id="WP_275567213.1">
    <property type="nucleotide sequence ID" value="NZ_JARGYC010000021.1"/>
</dbReference>
<evidence type="ECO:0000313" key="2">
    <source>
        <dbReference type="EMBL" id="MDF0601074.1"/>
    </source>
</evidence>
<comment type="caution">
    <text evidence="2">The sequence shown here is derived from an EMBL/GenBank/DDBJ whole genome shotgun (WGS) entry which is preliminary data.</text>
</comment>
<protein>
    <submittedName>
        <fullName evidence="2">Uncharacterized protein</fullName>
    </submittedName>
</protein>
<feature type="transmembrane region" description="Helical" evidence="1">
    <location>
        <begin position="139"/>
        <end position="165"/>
    </location>
</feature>
<sequence length="218" mass="23346">MPGRSARHALARLHRLNAAFFGAYLLIHFSNHLAALAGPGAHLAVMDALRTVYRNPVIEPLLFASGAVQIGSGLTLAWRAVRRGLPEGLWPRLQVISGAYIALFLLQHFFAVIRARLLFPEVDTNVWWAASVVSEAPLAYYFVPYYALGPLAVGLHVGAAARFALTDRGRPTSGARAGWTLAALGGAIGGLTVAALTGTFHDFSLPAPYRGYLEAFGL</sequence>
<feature type="transmembrane region" description="Helical" evidence="1">
    <location>
        <begin position="61"/>
        <end position="81"/>
    </location>
</feature>
<feature type="transmembrane region" description="Helical" evidence="1">
    <location>
        <begin position="177"/>
        <end position="200"/>
    </location>
</feature>
<keyword evidence="3" id="KW-1185">Reference proteome</keyword>
<organism evidence="2 3">
    <name type="scientific">Psychromarinibacter sediminicola</name>
    <dbReference type="NCBI Taxonomy" id="3033385"/>
    <lineage>
        <taxon>Bacteria</taxon>
        <taxon>Pseudomonadati</taxon>
        <taxon>Pseudomonadota</taxon>
        <taxon>Alphaproteobacteria</taxon>
        <taxon>Rhodobacterales</taxon>
        <taxon>Paracoccaceae</taxon>
        <taxon>Psychromarinibacter</taxon>
    </lineage>
</organism>
<evidence type="ECO:0000313" key="3">
    <source>
        <dbReference type="Proteomes" id="UP001220964"/>
    </source>
</evidence>